<dbReference type="EMBL" id="JAUSVO010000005">
    <property type="protein sequence ID" value="MDQ0439060.1"/>
    <property type="molecule type" value="Genomic_DNA"/>
</dbReference>
<comment type="caution">
    <text evidence="1">The sequence shown here is derived from an EMBL/GenBank/DDBJ whole genome shotgun (WGS) entry which is preliminary data.</text>
</comment>
<evidence type="ECO:0000313" key="2">
    <source>
        <dbReference type="Proteomes" id="UP001241603"/>
    </source>
</evidence>
<evidence type="ECO:0000313" key="1">
    <source>
        <dbReference type="EMBL" id="MDQ0439060.1"/>
    </source>
</evidence>
<gene>
    <name evidence="1" type="ORF">QO014_003461</name>
</gene>
<dbReference type="RefSeq" id="WP_266349964.1">
    <property type="nucleotide sequence ID" value="NZ_JAPKNG010000005.1"/>
</dbReference>
<organism evidence="1 2">
    <name type="scientific">Kaistia dalseonensis</name>
    <dbReference type="NCBI Taxonomy" id="410840"/>
    <lineage>
        <taxon>Bacteria</taxon>
        <taxon>Pseudomonadati</taxon>
        <taxon>Pseudomonadota</taxon>
        <taxon>Alphaproteobacteria</taxon>
        <taxon>Hyphomicrobiales</taxon>
        <taxon>Kaistiaceae</taxon>
        <taxon>Kaistia</taxon>
    </lineage>
</organism>
<proteinExistence type="predicted"/>
<name>A0ABU0HBB3_9HYPH</name>
<accession>A0ABU0HBB3</accession>
<keyword evidence="2" id="KW-1185">Reference proteome</keyword>
<dbReference type="Gene3D" id="2.40.10.180">
    <property type="entry name" value="Phage tail proteins"/>
    <property type="match status" value="1"/>
</dbReference>
<dbReference type="Proteomes" id="UP001241603">
    <property type="component" value="Unassembled WGS sequence"/>
</dbReference>
<dbReference type="Pfam" id="PF05354">
    <property type="entry name" value="Phage_attach"/>
    <property type="match status" value="1"/>
</dbReference>
<reference evidence="1 2" key="1">
    <citation type="submission" date="2023-07" db="EMBL/GenBank/DDBJ databases">
        <title>Genomic Encyclopedia of Type Strains, Phase IV (KMG-IV): sequencing the most valuable type-strain genomes for metagenomic binning, comparative biology and taxonomic classification.</title>
        <authorList>
            <person name="Goeker M."/>
        </authorList>
    </citation>
    <scope>NUCLEOTIDE SEQUENCE [LARGE SCALE GENOMIC DNA]</scope>
    <source>
        <strain evidence="1 2">B6-8</strain>
    </source>
</reference>
<dbReference type="InterPro" id="IPR053734">
    <property type="entry name" value="Phage_Head-Tail_Connect_sf"/>
</dbReference>
<protein>
    <recommendedName>
        <fullName evidence="3">Head-to-tail stopper</fullName>
    </recommendedName>
</protein>
<evidence type="ECO:0008006" key="3">
    <source>
        <dbReference type="Google" id="ProtNLM"/>
    </source>
</evidence>
<sequence>MIDFDRLILGPAMDAFARPIIVVPKSGAAPYGGRGDYREPHTDIQLEDGSFSTASPTIGIRRSEFARVPQQDDRVYIDVDGLTVIPNVSRLFLVADVKPDGEGDVKLILAEIDP</sequence>
<dbReference type="InterPro" id="IPR008018">
    <property type="entry name" value="Phage_tail_attach_FII"/>
</dbReference>